<accession>A0ABX5F969</accession>
<feature type="region of interest" description="Disordered" evidence="1">
    <location>
        <begin position="364"/>
        <end position="385"/>
    </location>
</feature>
<keyword evidence="2" id="KW-0732">Signal</keyword>
<gene>
    <name evidence="3" type="ORF">C7B81_06150</name>
</gene>
<feature type="signal peptide" evidence="2">
    <location>
        <begin position="1"/>
        <end position="31"/>
    </location>
</feature>
<feature type="region of interest" description="Disordered" evidence="1">
    <location>
        <begin position="178"/>
        <end position="200"/>
    </location>
</feature>
<protein>
    <submittedName>
        <fullName evidence="3">Uncharacterized protein</fullName>
    </submittedName>
</protein>
<reference evidence="3 4" key="1">
    <citation type="submission" date="2018-03" db="EMBL/GenBank/DDBJ databases">
        <title>The ancient ancestry and fast evolution of plastids.</title>
        <authorList>
            <person name="Moore K.R."/>
            <person name="Magnabosco C."/>
            <person name="Momper L."/>
            <person name="Gold D.A."/>
            <person name="Bosak T."/>
            <person name="Fournier G.P."/>
        </authorList>
    </citation>
    <scope>NUCLEOTIDE SEQUENCE [LARGE SCALE GENOMIC DNA]</scope>
    <source>
        <strain evidence="3 4">CCALA 015</strain>
    </source>
</reference>
<dbReference type="EMBL" id="PVWP01000003">
    <property type="protein sequence ID" value="PSB38277.1"/>
    <property type="molecule type" value="Genomic_DNA"/>
</dbReference>
<organism evidence="3 4">
    <name type="scientific">Aphanothece cf. minutissima CCALA 015</name>
    <dbReference type="NCBI Taxonomy" id="2107695"/>
    <lineage>
        <taxon>Bacteria</taxon>
        <taxon>Bacillati</taxon>
        <taxon>Cyanobacteriota</taxon>
        <taxon>Cyanophyceae</taxon>
        <taxon>Oscillatoriophycideae</taxon>
        <taxon>Chroococcales</taxon>
        <taxon>Aphanothecaceae</taxon>
        <taxon>Aphanothece</taxon>
    </lineage>
</organism>
<comment type="caution">
    <text evidence="3">The sequence shown here is derived from an EMBL/GenBank/DDBJ whole genome shotgun (WGS) entry which is preliminary data.</text>
</comment>
<name>A0ABX5F969_9CHRO</name>
<keyword evidence="4" id="KW-1185">Reference proteome</keyword>
<evidence type="ECO:0000313" key="4">
    <source>
        <dbReference type="Proteomes" id="UP000238218"/>
    </source>
</evidence>
<evidence type="ECO:0000256" key="2">
    <source>
        <dbReference type="SAM" id="SignalP"/>
    </source>
</evidence>
<feature type="chain" id="PRO_5046129772" evidence="2">
    <location>
        <begin position="32"/>
        <end position="393"/>
    </location>
</feature>
<evidence type="ECO:0000313" key="3">
    <source>
        <dbReference type="EMBL" id="PSB38277.1"/>
    </source>
</evidence>
<evidence type="ECO:0000256" key="1">
    <source>
        <dbReference type="SAM" id="MobiDB-lite"/>
    </source>
</evidence>
<dbReference type="Proteomes" id="UP000238218">
    <property type="component" value="Unassembled WGS sequence"/>
</dbReference>
<sequence length="393" mass="40385">MDVMGAPRVSWQAAASLVLLLGTGQALPALAAAAKPGAKPPAPIVTYTIEATTTTGMGAMGGAGMLQMMLGGRPAMGASSRQLELRLQSPQTAANPNAEHRIPAAMAMGTALPLTSGAASPGQLGREWKEEDIPEAKGRLLLFRGCGESAGAGQPEIITLQGLTTEQRRQVLSGLKRLGTATGPTGTSGRWPSGEAAPAVPPQASLVGTHLVTGNYAPEIRFQVGSGHDFLAPVKLTSTPAGGAQRLSWPTIPTALGYQATATGMGRQEGDIVMWTSSELPMADSAVPDDLRAPEAARLVQRGVLLAPERTTCTVSAQAMAAMGAAMVSFTAYGDTLLLSSPQGSPAWRLSLERRSTATRLLGDGMERLDPGSGAGQEAPAPQGGGFNLFKLF</sequence>
<proteinExistence type="predicted"/>